<protein>
    <recommendedName>
        <fullName evidence="6">Eukaryotic translation initiation factor 3 subunit A</fullName>
        <shortName evidence="6">eIF3a</shortName>
    </recommendedName>
    <alternativeName>
        <fullName evidence="6">Eukaryotic translation initiation factor 3 subunit 10</fullName>
    </alternativeName>
</protein>
<reference evidence="10" key="1">
    <citation type="journal article" date="2002" name="Science">
        <title>The draft genome of Ciona intestinalis: insights into chordate and vertebrate origins.</title>
        <authorList>
            <person name="Dehal P."/>
            <person name="Satou Y."/>
            <person name="Campbell R.K."/>
            <person name="Chapman J."/>
            <person name="Degnan B."/>
            <person name="De Tomaso A."/>
            <person name="Davidson B."/>
            <person name="Di Gregorio A."/>
            <person name="Gelpke M."/>
            <person name="Goodstein D.M."/>
            <person name="Harafuji N."/>
            <person name="Hastings K.E."/>
            <person name="Ho I."/>
            <person name="Hotta K."/>
            <person name="Huang W."/>
            <person name="Kawashima T."/>
            <person name="Lemaire P."/>
            <person name="Martinez D."/>
            <person name="Meinertzhagen I.A."/>
            <person name="Necula S."/>
            <person name="Nonaka M."/>
            <person name="Putnam N."/>
            <person name="Rash S."/>
            <person name="Saiga H."/>
            <person name="Satake M."/>
            <person name="Terry A."/>
            <person name="Yamada L."/>
            <person name="Wang H.G."/>
            <person name="Awazu S."/>
            <person name="Azumi K."/>
            <person name="Boore J."/>
            <person name="Branno M."/>
            <person name="Chin-Bow S."/>
            <person name="DeSantis R."/>
            <person name="Doyle S."/>
            <person name="Francino P."/>
            <person name="Keys D.N."/>
            <person name="Haga S."/>
            <person name="Hayashi H."/>
            <person name="Hino K."/>
            <person name="Imai K.S."/>
            <person name="Inaba K."/>
            <person name="Kano S."/>
            <person name="Kobayashi K."/>
            <person name="Kobayashi M."/>
            <person name="Lee B.I."/>
            <person name="Makabe K.W."/>
            <person name="Manohar C."/>
            <person name="Matassi G."/>
            <person name="Medina M."/>
            <person name="Mochizuki Y."/>
            <person name="Mount S."/>
            <person name="Morishita T."/>
            <person name="Miura S."/>
            <person name="Nakayama A."/>
            <person name="Nishizaka S."/>
            <person name="Nomoto H."/>
            <person name="Ohta F."/>
            <person name="Oishi K."/>
            <person name="Rigoutsos I."/>
            <person name="Sano M."/>
            <person name="Sasaki A."/>
            <person name="Sasakura Y."/>
            <person name="Shoguchi E."/>
            <person name="Shin-i T."/>
            <person name="Spagnuolo A."/>
            <person name="Stainier D."/>
            <person name="Suzuki M.M."/>
            <person name="Tassy O."/>
            <person name="Takatori N."/>
            <person name="Tokuoka M."/>
            <person name="Yagi K."/>
            <person name="Yoshizaki F."/>
            <person name="Wada S."/>
            <person name="Zhang C."/>
            <person name="Hyatt P.D."/>
            <person name="Larimer F."/>
            <person name="Detter C."/>
            <person name="Doggett N."/>
            <person name="Glavina T."/>
            <person name="Hawkins T."/>
            <person name="Richardson P."/>
            <person name="Lucas S."/>
            <person name="Kohara Y."/>
            <person name="Levine M."/>
            <person name="Satoh N."/>
            <person name="Rokhsar D.S."/>
        </authorList>
    </citation>
    <scope>NUCLEOTIDE SEQUENCE [LARGE SCALE GENOMIC DNA]</scope>
</reference>
<evidence type="ECO:0000313" key="9">
    <source>
        <dbReference type="Ensembl" id="ENSCINP00000009993.3"/>
    </source>
</evidence>
<evidence type="ECO:0000313" key="10">
    <source>
        <dbReference type="Proteomes" id="UP000008144"/>
    </source>
</evidence>
<feature type="compositionally biased region" description="Basic and acidic residues" evidence="7">
    <location>
        <begin position="951"/>
        <end position="971"/>
    </location>
</feature>
<dbReference type="GO" id="GO:0071540">
    <property type="term" value="C:eukaryotic translation initiation factor 3 complex, eIF3e"/>
    <property type="evidence" value="ECO:0000318"/>
    <property type="project" value="GO_Central"/>
</dbReference>
<dbReference type="STRING" id="7719.ENSCINP00000009993"/>
<feature type="region of interest" description="Disordered" evidence="7">
    <location>
        <begin position="605"/>
        <end position="645"/>
    </location>
</feature>
<dbReference type="AlphaFoldDB" id="F6R8V3"/>
<keyword evidence="3 6" id="KW-0396">Initiation factor</keyword>
<feature type="coiled-coil region" evidence="6">
    <location>
        <begin position="670"/>
        <end position="704"/>
    </location>
</feature>
<dbReference type="InterPro" id="IPR000717">
    <property type="entry name" value="PCI_dom"/>
</dbReference>
<evidence type="ECO:0000256" key="4">
    <source>
        <dbReference type="ARBA" id="ARBA00022884"/>
    </source>
</evidence>
<keyword evidence="2 6" id="KW-0963">Cytoplasm</keyword>
<feature type="compositionally biased region" description="Basic and acidic residues" evidence="7">
    <location>
        <begin position="801"/>
        <end position="846"/>
    </location>
</feature>
<reference evidence="9" key="3">
    <citation type="submission" date="2025-09" db="UniProtKB">
        <authorList>
            <consortium name="Ensembl"/>
        </authorList>
    </citation>
    <scope>IDENTIFICATION</scope>
</reference>
<evidence type="ECO:0000259" key="8">
    <source>
        <dbReference type="PROSITE" id="PS50250"/>
    </source>
</evidence>
<feature type="compositionally biased region" description="Basic and acidic residues" evidence="7">
    <location>
        <begin position="853"/>
        <end position="926"/>
    </location>
</feature>
<dbReference type="Proteomes" id="UP000008144">
    <property type="component" value="Unassembled WGS sequence"/>
</dbReference>
<comment type="function">
    <text evidence="6">RNA-binding component of the eukaryotic translation initiation factor 3 (eIF-3) complex, which is involved in protein synthesis of a specialized repertoire of mRNAs and, together with other initiation factors, stimulates binding of mRNA and methionyl-tRNAi to the 40S ribosome. The eIF-3 complex specifically targets and initiates translation of a subset of mRNAs involved in cell proliferation.</text>
</comment>
<dbReference type="FunCoup" id="F6R8V3">
    <property type="interactions" value="870"/>
</dbReference>
<feature type="domain" description="PCI" evidence="8">
    <location>
        <begin position="316"/>
        <end position="498"/>
    </location>
</feature>
<keyword evidence="10" id="KW-1185">Reference proteome</keyword>
<dbReference type="Ensembl" id="ENSCINT00000009993.3">
    <property type="protein sequence ID" value="ENSCINP00000009993.3"/>
    <property type="gene ID" value="ENSCING00000004820.3"/>
</dbReference>
<dbReference type="FunFam" id="4.10.860.10:FF:000001">
    <property type="entry name" value="Eukaryotic translation initiation factor 3 subunit A"/>
    <property type="match status" value="1"/>
</dbReference>
<dbReference type="GO" id="GO:0033290">
    <property type="term" value="C:eukaryotic 48S preinitiation complex"/>
    <property type="evidence" value="ECO:0007669"/>
    <property type="project" value="UniProtKB-UniRule"/>
</dbReference>
<dbReference type="GO" id="GO:0003729">
    <property type="term" value="F:mRNA binding"/>
    <property type="evidence" value="ECO:0000318"/>
    <property type="project" value="GO_Central"/>
</dbReference>
<proteinExistence type="inferred from homology"/>
<dbReference type="GO" id="GO:0016282">
    <property type="term" value="C:eukaryotic 43S preinitiation complex"/>
    <property type="evidence" value="ECO:0007669"/>
    <property type="project" value="UniProtKB-UniRule"/>
</dbReference>
<keyword evidence="6" id="KW-0175">Coiled coil</keyword>
<comment type="subunit">
    <text evidence="6">Component of the eukaryotic translation initiation factor 3 (eIF-3) complex.</text>
</comment>
<sequence length="1051" mass="124822">MPEYFQRPENALRKAHEFLDVGKLKPALDVLSDVLRSKKHRTWQKVHEPIIRQYLDLCVDLRRSQAAKEGLYQYKIICQQVNTKSLEDAVTHYLDLAEEKTKEAREKSAETALKLVEDLDMIESPEGMLLRAVTGEDTQDRTDRLMLTPWVKYLWESYRQCLDLLRNNCRVERLYHTIAQQAFKFCLNYDRRTEFRKLCDNLRNHVKLSEQRHGTQFSVNLTNPETQALHLETRIAQLDAAIQIELWQEAFKAVEDIHYLMSLSKRPPKPQTLANFNNKLSLVFWKAENMLFHACTRHRLFHLTKDMKRNPSIDDLTRMASLMLVATLAIPITEQKHGIGKLLDMEGALIEKHLNLSKLLGLDRPPTRSSLIDDFLKFNLLQYVPRQIRELYQWLEVDFHPRKLYERVSCTLSWIKEQTREPELVQYIPYLQKIVVSKVLQQVSQVYQTIEFSHLRKLVPFCSIFQLERIIVDAARNGQLQVRLDHNRGALSFGTDLNASPLYVEDEFFETNRLQALPSERVSDRFNTMARALLVANQMLNGEAHKNEIDQQQQTVLSYHLKTQGKEHKKILERKFVIEERKERLEHINHEKELKEQRAIQEQEEAVKAAEQERLSKEQKEREAQRRKDADEEEKRKNASDRLEMIRKSEIGQKMLKDIDLETFNQIDPDELMERQMATMEKEKKEKQDRLKAQEKKVDYFERAKRLEEIPLLKERFKHKIKEDAELWDKLEEEKIINLKKEQELALGHQKRMIRMNDDKEAFLDHLRQTRSAIYQEKLAVYEKLLAEERAVRLAKRRAARKEERRQKWLKEREEEEQRRKDEEIKKKREEEERMKLEKQEEEKRAYNAKMAALEHQEQLQREREREIEERILRERNIASTKSERRDTPKTDADRGAWRRGGDAPRERGEWGRGDTRNERSEEPWRRGPPTRDVGRNRSPPSQGAWRPRTVQREADRPSPRGAPTREENSWRRRSPSPRRTSPQGRRSSPPGRRVSPPGNASPERRRSPPGRRGSPGRAWRRDASDQDSKKIRSDQPPPKKDDRRDDWRSS</sequence>
<organism evidence="9 10">
    <name type="scientific">Ciona intestinalis</name>
    <name type="common">Transparent sea squirt</name>
    <name type="synonym">Ascidia intestinalis</name>
    <dbReference type="NCBI Taxonomy" id="7719"/>
    <lineage>
        <taxon>Eukaryota</taxon>
        <taxon>Metazoa</taxon>
        <taxon>Chordata</taxon>
        <taxon>Tunicata</taxon>
        <taxon>Ascidiacea</taxon>
        <taxon>Phlebobranchia</taxon>
        <taxon>Cionidae</taxon>
        <taxon>Ciona</taxon>
    </lineage>
</organism>
<dbReference type="InterPro" id="IPR027512">
    <property type="entry name" value="EIF3A"/>
</dbReference>
<dbReference type="HOGENOM" id="CLU_002096_1_1_1"/>
<dbReference type="OMA" id="EHITNKR"/>
<keyword evidence="5 6" id="KW-0648">Protein biosynthesis</keyword>
<dbReference type="Pfam" id="PF01399">
    <property type="entry name" value="PCI"/>
    <property type="match status" value="1"/>
</dbReference>
<accession>F6R8V3</accession>
<evidence type="ECO:0000256" key="1">
    <source>
        <dbReference type="ARBA" id="ARBA00004496"/>
    </source>
</evidence>
<dbReference type="GO" id="GO:0043614">
    <property type="term" value="C:multi-eIF complex"/>
    <property type="evidence" value="ECO:0000318"/>
    <property type="project" value="GO_Central"/>
</dbReference>
<evidence type="ECO:0000256" key="7">
    <source>
        <dbReference type="SAM" id="MobiDB-lite"/>
    </source>
</evidence>
<comment type="subcellular location">
    <subcellularLocation>
        <location evidence="1 6">Cytoplasm</location>
    </subcellularLocation>
</comment>
<dbReference type="HAMAP" id="MF_03000">
    <property type="entry name" value="eIF3a"/>
    <property type="match status" value="1"/>
</dbReference>
<feature type="region of interest" description="Disordered" evidence="7">
    <location>
        <begin position="800"/>
        <end position="1051"/>
    </location>
</feature>
<dbReference type="Gene3D" id="4.10.860.10">
    <property type="entry name" value="UVR domain"/>
    <property type="match status" value="1"/>
</dbReference>
<evidence type="ECO:0000256" key="2">
    <source>
        <dbReference type="ARBA" id="ARBA00022490"/>
    </source>
</evidence>
<dbReference type="SMART" id="SM00088">
    <property type="entry name" value="PINT"/>
    <property type="match status" value="1"/>
</dbReference>
<dbReference type="PANTHER" id="PTHR14005:SF0">
    <property type="entry name" value="EUKARYOTIC TRANSLATION INITIATION FACTOR 3 SUBUNIT A"/>
    <property type="match status" value="1"/>
</dbReference>
<evidence type="ECO:0000256" key="3">
    <source>
        <dbReference type="ARBA" id="ARBA00022540"/>
    </source>
</evidence>
<comment type="similarity">
    <text evidence="6">Belongs to the eIF-3 subunit A family.</text>
</comment>
<dbReference type="PANTHER" id="PTHR14005">
    <property type="entry name" value="EUKARYOTIC TRANSLATION INITIATION FACTOR 3, THETA SUBUNIT"/>
    <property type="match status" value="1"/>
</dbReference>
<dbReference type="Pfam" id="PF22591">
    <property type="entry name" value="eIF3a_PCI_TPR-like"/>
    <property type="match status" value="1"/>
</dbReference>
<dbReference type="FunFam" id="1.25.40.860:FF:000002">
    <property type="entry name" value="Eukaryotic translation initiation factor 3 subunit A"/>
    <property type="match status" value="1"/>
</dbReference>
<dbReference type="PROSITE" id="PS50250">
    <property type="entry name" value="PCI"/>
    <property type="match status" value="1"/>
</dbReference>
<dbReference type="GO" id="GO:0071541">
    <property type="term" value="C:eukaryotic translation initiation factor 3 complex, eIF3m"/>
    <property type="evidence" value="ECO:0000318"/>
    <property type="project" value="GO_Central"/>
</dbReference>
<dbReference type="InParanoid" id="F6R8V3"/>
<dbReference type="Gene3D" id="1.25.40.860">
    <property type="match status" value="2"/>
</dbReference>
<name>F6R8V3_CIOIN</name>
<keyword evidence="4 6" id="KW-0694">RNA-binding</keyword>
<dbReference type="GO" id="GO:0003743">
    <property type="term" value="F:translation initiation factor activity"/>
    <property type="evidence" value="ECO:0007669"/>
    <property type="project" value="UniProtKB-UniRule"/>
</dbReference>
<dbReference type="GO" id="GO:0001732">
    <property type="term" value="P:formation of cytoplasmic translation initiation complex"/>
    <property type="evidence" value="ECO:0000318"/>
    <property type="project" value="GO_Central"/>
</dbReference>
<dbReference type="GO" id="GO:0002188">
    <property type="term" value="P:translation reinitiation"/>
    <property type="evidence" value="ECO:0000318"/>
    <property type="project" value="GO_Central"/>
</dbReference>
<evidence type="ECO:0000256" key="5">
    <source>
        <dbReference type="ARBA" id="ARBA00022917"/>
    </source>
</evidence>
<feature type="compositionally biased region" description="Basic and acidic residues" evidence="7">
    <location>
        <begin position="1020"/>
        <end position="1051"/>
    </location>
</feature>
<evidence type="ECO:0000256" key="6">
    <source>
        <dbReference type="HAMAP-Rule" id="MF_03000"/>
    </source>
</evidence>
<reference evidence="9" key="2">
    <citation type="submission" date="2025-08" db="UniProtKB">
        <authorList>
            <consortium name="Ensembl"/>
        </authorList>
    </citation>
    <scope>IDENTIFICATION</scope>
</reference>
<feature type="compositionally biased region" description="Low complexity" evidence="7">
    <location>
        <begin position="978"/>
        <end position="999"/>
    </location>
</feature>
<dbReference type="GeneTree" id="ENSGT00730000111063"/>
<dbReference type="InterPro" id="IPR054711">
    <property type="entry name" value="eIF3a_PCI_TPR-like"/>
</dbReference>